<feature type="active site" description="For ring-opening step" evidence="3">
    <location>
        <position position="143"/>
    </location>
</feature>
<evidence type="ECO:0000313" key="5">
    <source>
        <dbReference type="EMBL" id="MCY6959820.1"/>
    </source>
</evidence>
<sequence>MRIIVVDNYEEMSKKAANMVASQVILKPNSVLGLATGDTPVGMYEEIISLYKNEEVDFSKVKTFNLDEYYGLSKENPQSYYYYMMNHLFNHVNIDENNINIPNGMVDNIESECKNYDKRIVEVGGIDLQVLGIGVNGHIGFNEPDISFESETHLVNLDEKTIESNSRFFNSKEEVPTKAISMGIKTIMHSKKIILLACGNSKANAIFETINGKINPNMPASILQLHRDVVVIVDKEAASKLNLE</sequence>
<comment type="caution">
    <text evidence="3">Lacks conserved residue(s) required for the propagation of feature annotation.</text>
</comment>
<dbReference type="CDD" id="cd01399">
    <property type="entry name" value="GlcN6P_deaminase"/>
    <property type="match status" value="1"/>
</dbReference>
<keyword evidence="1 3" id="KW-0378">Hydrolase</keyword>
<feature type="active site" description="For ring-opening step" evidence="3">
    <location>
        <position position="136"/>
    </location>
</feature>
<feature type="domain" description="Glucosamine/galactosamine-6-phosphate isomerase" evidence="4">
    <location>
        <begin position="15"/>
        <end position="227"/>
    </location>
</feature>
<dbReference type="RefSeq" id="WP_268062257.1">
    <property type="nucleotide sequence ID" value="NZ_JAPQFJ010000016.1"/>
</dbReference>
<gene>
    <name evidence="3 5" type="primary">nagB</name>
    <name evidence="5" type="ORF">OW729_14460</name>
</gene>
<evidence type="ECO:0000256" key="2">
    <source>
        <dbReference type="ARBA" id="ARBA00023277"/>
    </source>
</evidence>
<evidence type="ECO:0000259" key="4">
    <source>
        <dbReference type="Pfam" id="PF01182"/>
    </source>
</evidence>
<dbReference type="InterPro" id="IPR037171">
    <property type="entry name" value="NagB/RpiA_transferase-like"/>
</dbReference>
<dbReference type="GO" id="GO:0004342">
    <property type="term" value="F:glucosamine-6-phosphate deaminase activity"/>
    <property type="evidence" value="ECO:0007669"/>
    <property type="project" value="UniProtKB-EC"/>
</dbReference>
<evidence type="ECO:0000256" key="1">
    <source>
        <dbReference type="ARBA" id="ARBA00022801"/>
    </source>
</evidence>
<organism evidence="5 6">
    <name type="scientific">Clostridium brassicae</name>
    <dbReference type="NCBI Taxonomy" id="2999072"/>
    <lineage>
        <taxon>Bacteria</taxon>
        <taxon>Bacillati</taxon>
        <taxon>Bacillota</taxon>
        <taxon>Clostridia</taxon>
        <taxon>Eubacteriales</taxon>
        <taxon>Clostridiaceae</taxon>
        <taxon>Clostridium</taxon>
    </lineage>
</organism>
<dbReference type="InterPro" id="IPR004547">
    <property type="entry name" value="Glucosamine6P_isomerase"/>
</dbReference>
<comment type="caution">
    <text evidence="5">The sequence shown here is derived from an EMBL/GenBank/DDBJ whole genome shotgun (WGS) entry which is preliminary data.</text>
</comment>
<comment type="pathway">
    <text evidence="3">Amino-sugar metabolism; N-acetylneuraminate degradation; D-fructose 6-phosphate from N-acetylneuraminate: step 5/5.</text>
</comment>
<feature type="active site" description="Proton acceptor; for ring-opening step" evidence="3">
    <location>
        <position position="138"/>
    </location>
</feature>
<feature type="active site" description="Proton acceptor; for enolization step" evidence="3">
    <location>
        <position position="67"/>
    </location>
</feature>
<dbReference type="NCBIfam" id="TIGR00502">
    <property type="entry name" value="nagB"/>
    <property type="match status" value="1"/>
</dbReference>
<comment type="catalytic activity">
    <reaction evidence="3">
        <text>alpha-D-glucosamine 6-phosphate + H2O = beta-D-fructose 6-phosphate + NH4(+)</text>
        <dbReference type="Rhea" id="RHEA:12172"/>
        <dbReference type="ChEBI" id="CHEBI:15377"/>
        <dbReference type="ChEBI" id="CHEBI:28938"/>
        <dbReference type="ChEBI" id="CHEBI:57634"/>
        <dbReference type="ChEBI" id="CHEBI:75989"/>
        <dbReference type="EC" id="3.5.99.6"/>
    </reaction>
</comment>
<dbReference type="PANTHER" id="PTHR11280">
    <property type="entry name" value="GLUCOSAMINE-6-PHOSPHATE ISOMERASE"/>
    <property type="match status" value="1"/>
</dbReference>
<dbReference type="EMBL" id="JAPQFJ010000016">
    <property type="protein sequence ID" value="MCY6959820.1"/>
    <property type="molecule type" value="Genomic_DNA"/>
</dbReference>
<protein>
    <recommendedName>
        <fullName evidence="3">Glucosamine-6-phosphate deaminase</fullName>
        <ecNumber evidence="3">3.5.99.6</ecNumber>
    </recommendedName>
    <alternativeName>
        <fullName evidence="3">GlcN6P deaminase</fullName>
        <shortName evidence="3">GNPDA</shortName>
    </alternativeName>
    <alternativeName>
        <fullName evidence="3">Glucosamine-6-phosphate isomerase</fullName>
    </alternativeName>
</protein>
<dbReference type="NCBIfam" id="NF001684">
    <property type="entry name" value="PRK00443.1-4"/>
    <property type="match status" value="1"/>
</dbReference>
<comment type="function">
    <text evidence="3">Catalyzes the reversible isomerization-deamination of glucosamine 6-phosphate (GlcN6P) to form fructose 6-phosphate (Fru6P) and ammonium ion.</text>
</comment>
<dbReference type="EC" id="3.5.99.6" evidence="3"/>
<evidence type="ECO:0000256" key="3">
    <source>
        <dbReference type="HAMAP-Rule" id="MF_01241"/>
    </source>
</evidence>
<dbReference type="PROSITE" id="PS01161">
    <property type="entry name" value="GLC_GALNAC_ISOMERASE"/>
    <property type="match status" value="1"/>
</dbReference>
<keyword evidence="2 3" id="KW-0119">Carbohydrate metabolism</keyword>
<evidence type="ECO:0000313" key="6">
    <source>
        <dbReference type="Proteomes" id="UP001144612"/>
    </source>
</evidence>
<dbReference type="SUPFAM" id="SSF100950">
    <property type="entry name" value="NagB/RpiA/CoA transferase-like"/>
    <property type="match status" value="1"/>
</dbReference>
<dbReference type="PANTHER" id="PTHR11280:SF5">
    <property type="entry name" value="GLUCOSAMINE-6-PHOSPHATE ISOMERASE"/>
    <property type="match status" value="1"/>
</dbReference>
<keyword evidence="6" id="KW-1185">Reference proteome</keyword>
<dbReference type="Pfam" id="PF01182">
    <property type="entry name" value="Glucosamine_iso"/>
    <property type="match status" value="1"/>
</dbReference>
<comment type="similarity">
    <text evidence="3">Belongs to the glucosamine/galactosamine-6-phosphate isomerase family. NagB subfamily.</text>
</comment>
<dbReference type="HAMAP" id="MF_01241">
    <property type="entry name" value="GlcN6P_deamin"/>
    <property type="match status" value="1"/>
</dbReference>
<reference evidence="5" key="1">
    <citation type="submission" date="2022-12" db="EMBL/GenBank/DDBJ databases">
        <title>Clostridium sp. nov., isolated from industrial wastewater.</title>
        <authorList>
            <person name="Jiayan W."/>
        </authorList>
    </citation>
    <scope>NUCLEOTIDE SEQUENCE</scope>
    <source>
        <strain evidence="5">ZC22-4</strain>
    </source>
</reference>
<dbReference type="InterPro" id="IPR018321">
    <property type="entry name" value="Glucosamine6P_isomerase_CS"/>
</dbReference>
<dbReference type="InterPro" id="IPR006148">
    <property type="entry name" value="Glc/Gal-6P_isomerase"/>
</dbReference>
<name>A0ABT4DBY2_9CLOT</name>
<dbReference type="Gene3D" id="3.40.50.1360">
    <property type="match status" value="1"/>
</dbReference>
<dbReference type="Proteomes" id="UP001144612">
    <property type="component" value="Unassembled WGS sequence"/>
</dbReference>
<proteinExistence type="inferred from homology"/>
<accession>A0ABT4DBY2</accession>